<comment type="caution">
    <text evidence="1">The sequence shown here is derived from an EMBL/GenBank/DDBJ whole genome shotgun (WGS) entry which is preliminary data.</text>
</comment>
<name>A0A1V2H0B2_9PROT</name>
<dbReference type="AlphaFoldDB" id="A0A1V2H0B2"/>
<protein>
    <submittedName>
        <fullName evidence="1">Uncharacterized protein</fullName>
    </submittedName>
</protein>
<reference evidence="1 2" key="1">
    <citation type="submission" date="2016-10" db="EMBL/GenBank/DDBJ databases">
        <title>Draft Genome sequence of Roseomonas sp. strain M3.</title>
        <authorList>
            <person name="Subhash Y."/>
            <person name="Lee S."/>
        </authorList>
    </citation>
    <scope>NUCLEOTIDE SEQUENCE [LARGE SCALE GENOMIC DNA]</scope>
    <source>
        <strain evidence="1 2">M3</strain>
    </source>
</reference>
<proteinExistence type="predicted"/>
<keyword evidence="2" id="KW-1185">Reference proteome</keyword>
<organism evidence="1 2">
    <name type="scientific">Teichococcus deserti</name>
    <dbReference type="NCBI Taxonomy" id="1817963"/>
    <lineage>
        <taxon>Bacteria</taxon>
        <taxon>Pseudomonadati</taxon>
        <taxon>Pseudomonadota</taxon>
        <taxon>Alphaproteobacteria</taxon>
        <taxon>Acetobacterales</taxon>
        <taxon>Roseomonadaceae</taxon>
        <taxon>Roseomonas</taxon>
    </lineage>
</organism>
<evidence type="ECO:0000313" key="1">
    <source>
        <dbReference type="EMBL" id="ONG51766.1"/>
    </source>
</evidence>
<gene>
    <name evidence="1" type="ORF">BKE38_15465</name>
</gene>
<sequence>MADHDAAAQAAALAEEFAPDLGAILFTIYPDADSLDTLRPGQTDPDSVNAANRAAAAVLAREGVQVFAQRADRGAFRRYMDGREDSQANRLAWRDRDRLLQGDAALQALGLDPKQARPRPSAAKITGSPADRLVRAFGDGGGPEFDDLAEELLAAGRDGVLDVARRKVAERFGDEAAEDFAASLLTLAEGAELGPSGWASLVALPVALQPGPLPDAAAIGASMIAAGLLEEALDIRFLPEWRAPERLAALSPVALRRVLLDMLEGRAPKDMPPAASLQGQDFALLLGLQIDWEIPVWEEVALNGLPEAPDEPPEGEEPELTPEQHARMQLFDRWRAGVFESSGGCVPLGLVAASETGAEIADFLAEAGSRSEGIEEIRNFVAVARDEARGEKVVCVPQVEGEALRLALYTESGSFLDELRLEADQLPVAAAEMPPLLAAFVTLVEAPPGG</sequence>
<accession>A0A1V2H0B2</accession>
<dbReference type="Proteomes" id="UP000188879">
    <property type="component" value="Unassembled WGS sequence"/>
</dbReference>
<evidence type="ECO:0000313" key="2">
    <source>
        <dbReference type="Proteomes" id="UP000188879"/>
    </source>
</evidence>
<dbReference type="OrthoDB" id="7268682at2"/>
<dbReference type="EMBL" id="MLCO01000153">
    <property type="protein sequence ID" value="ONG51766.1"/>
    <property type="molecule type" value="Genomic_DNA"/>
</dbReference>
<dbReference type="RefSeq" id="WP_076958240.1">
    <property type="nucleotide sequence ID" value="NZ_MLCO01000153.1"/>
</dbReference>